<reference evidence="1" key="1">
    <citation type="submission" date="2016-06" db="EMBL/GenBank/DDBJ databases">
        <authorList>
            <person name="Van Tyne D."/>
        </authorList>
    </citation>
    <scope>NUCLEOTIDE SEQUENCE</scope>
    <source>
        <strain evidence="1">JM9A</strain>
    </source>
</reference>
<gene>
    <name evidence="1" type="ORF">BAU18_002215</name>
</gene>
<dbReference type="EMBL" id="MAEI02000001">
    <property type="protein sequence ID" value="MEO1782603.1"/>
    <property type="molecule type" value="Genomic_DNA"/>
</dbReference>
<dbReference type="InterPro" id="IPR011257">
    <property type="entry name" value="DNA_glycosylase"/>
</dbReference>
<evidence type="ECO:0000313" key="2">
    <source>
        <dbReference type="Proteomes" id="UP001429357"/>
    </source>
</evidence>
<protein>
    <submittedName>
        <fullName evidence="1">DNA-3-methyladenine glycosylase I</fullName>
    </submittedName>
</protein>
<dbReference type="Proteomes" id="UP001429357">
    <property type="component" value="Unassembled WGS sequence"/>
</dbReference>
<dbReference type="RefSeq" id="WP_161869602.1">
    <property type="nucleotide sequence ID" value="NZ_MAEI02000001.1"/>
</dbReference>
<reference evidence="1" key="2">
    <citation type="submission" date="2024-02" db="EMBL/GenBank/DDBJ databases">
        <title>The Genome Sequence of Enterococcus diestrammenae JM9A.</title>
        <authorList>
            <person name="Earl A."/>
            <person name="Manson A."/>
            <person name="Gilmore M."/>
            <person name="Sanders J."/>
            <person name="Shea T."/>
            <person name="Howe W."/>
            <person name="Livny J."/>
            <person name="Cuomo C."/>
            <person name="Neafsey D."/>
            <person name="Birren B."/>
        </authorList>
    </citation>
    <scope>NUCLEOTIDE SEQUENCE</scope>
    <source>
        <strain evidence="1">JM9A</strain>
    </source>
</reference>
<dbReference type="InterPro" id="IPR052891">
    <property type="entry name" value="DNA-3mA_glycosylase"/>
</dbReference>
<dbReference type="SUPFAM" id="SSF48150">
    <property type="entry name" value="DNA-glycosylase"/>
    <property type="match status" value="1"/>
</dbReference>
<accession>A0ABV0F6K0</accession>
<evidence type="ECO:0000313" key="1">
    <source>
        <dbReference type="EMBL" id="MEO1782603.1"/>
    </source>
</evidence>
<organism evidence="1 2">
    <name type="scientific">Enterococcus diestrammenae</name>
    <dbReference type="NCBI Taxonomy" id="1155073"/>
    <lineage>
        <taxon>Bacteria</taxon>
        <taxon>Bacillati</taxon>
        <taxon>Bacillota</taxon>
        <taxon>Bacilli</taxon>
        <taxon>Lactobacillales</taxon>
        <taxon>Enterococcaceae</taxon>
        <taxon>Enterococcus</taxon>
    </lineage>
</organism>
<name>A0ABV0F6K0_9ENTE</name>
<comment type="caution">
    <text evidence="1">The sequence shown here is derived from an EMBL/GenBank/DDBJ whole genome shotgun (WGS) entry which is preliminary data.</text>
</comment>
<dbReference type="PANTHER" id="PTHR30037:SF4">
    <property type="entry name" value="DNA-3-METHYLADENINE GLYCOSYLASE I"/>
    <property type="match status" value="1"/>
</dbReference>
<dbReference type="Gene3D" id="1.10.340.30">
    <property type="entry name" value="Hypothetical protein, domain 2"/>
    <property type="match status" value="1"/>
</dbReference>
<proteinExistence type="predicted"/>
<dbReference type="InterPro" id="IPR005019">
    <property type="entry name" value="Adenine_glyco"/>
</dbReference>
<dbReference type="PANTHER" id="PTHR30037">
    <property type="entry name" value="DNA-3-METHYLADENINE GLYCOSYLASE 1"/>
    <property type="match status" value="1"/>
</dbReference>
<dbReference type="Pfam" id="PF03352">
    <property type="entry name" value="Adenine_glyco"/>
    <property type="match status" value="1"/>
</dbReference>
<sequence length="189" mass="21974">MTKKRCDWAEANEQMRQYHDQIWGRPEFDDQKLFAKLVLDMNQAGLSWNTILQKWAHFEVAYENFAIDKVAAFSAEKVEELMQDAGIIRNRRKIEAAIHNAQQVQALQEEFGSFSQYLWHFVNGQPVINHWQHAAEVPASSELSDEICKDLKRRGFKFVGTTIIYSFLQAVGIVNDHLVTCFCYEELTN</sequence>
<keyword evidence="2" id="KW-1185">Reference proteome</keyword>